<protein>
    <submittedName>
        <fullName evidence="3">Uncharacterized protein</fullName>
    </submittedName>
</protein>
<evidence type="ECO:0000256" key="1">
    <source>
        <dbReference type="SAM" id="MobiDB-lite"/>
    </source>
</evidence>
<evidence type="ECO:0000313" key="3">
    <source>
        <dbReference type="EMBL" id="OZI52839.1"/>
    </source>
</evidence>
<accession>A0A261TT81</accession>
<evidence type="ECO:0000256" key="2">
    <source>
        <dbReference type="SAM" id="SignalP"/>
    </source>
</evidence>
<feature type="signal peptide" evidence="2">
    <location>
        <begin position="1"/>
        <end position="25"/>
    </location>
</feature>
<name>A0A261TT81_9BORD</name>
<dbReference type="OrthoDB" id="8667066at2"/>
<dbReference type="EMBL" id="NEVP01000005">
    <property type="protein sequence ID" value="OZI52839.1"/>
    <property type="molecule type" value="Genomic_DNA"/>
</dbReference>
<sequence>MKARAPLCALVLMGAVLSPLGAAQAQNSYPATPSVSPNDGTATPPNRPVPEGQTPAAPVPGTPQGTNPPNLDKSKSMDGNARETRKNDLPNAPREANDNVPRTPSQGAAPPPGYPNTGGSR</sequence>
<organism evidence="3 4">
    <name type="scientific">Bordetella genomosp. 5</name>
    <dbReference type="NCBI Taxonomy" id="1395608"/>
    <lineage>
        <taxon>Bacteria</taxon>
        <taxon>Pseudomonadati</taxon>
        <taxon>Pseudomonadota</taxon>
        <taxon>Betaproteobacteria</taxon>
        <taxon>Burkholderiales</taxon>
        <taxon>Alcaligenaceae</taxon>
        <taxon>Bordetella</taxon>
    </lineage>
</organism>
<dbReference type="Proteomes" id="UP000216913">
    <property type="component" value="Unassembled WGS sequence"/>
</dbReference>
<dbReference type="AlphaFoldDB" id="A0A261TT81"/>
<dbReference type="RefSeq" id="WP_094799593.1">
    <property type="nucleotide sequence ID" value="NZ_NEVN01000005.1"/>
</dbReference>
<evidence type="ECO:0000313" key="4">
    <source>
        <dbReference type="Proteomes" id="UP000216913"/>
    </source>
</evidence>
<feature type="chain" id="PRO_5013374494" evidence="2">
    <location>
        <begin position="26"/>
        <end position="121"/>
    </location>
</feature>
<keyword evidence="4" id="KW-1185">Reference proteome</keyword>
<comment type="caution">
    <text evidence="3">The sequence shown here is derived from an EMBL/GenBank/DDBJ whole genome shotgun (WGS) entry which is preliminary data.</text>
</comment>
<reference evidence="3 4" key="1">
    <citation type="submission" date="2017-05" db="EMBL/GenBank/DDBJ databases">
        <title>Complete and WGS of Bordetella genogroups.</title>
        <authorList>
            <person name="Spilker T."/>
            <person name="LiPuma J."/>
        </authorList>
    </citation>
    <scope>NUCLEOTIDE SEQUENCE [LARGE SCALE GENOMIC DNA]</scope>
    <source>
        <strain evidence="3 4">AU10456</strain>
    </source>
</reference>
<feature type="compositionally biased region" description="Polar residues" evidence="1">
    <location>
        <begin position="24"/>
        <end position="44"/>
    </location>
</feature>
<keyword evidence="2" id="KW-0732">Signal</keyword>
<feature type="compositionally biased region" description="Basic and acidic residues" evidence="1">
    <location>
        <begin position="72"/>
        <end position="88"/>
    </location>
</feature>
<gene>
    <name evidence="3" type="ORF">CAL25_08845</name>
</gene>
<feature type="region of interest" description="Disordered" evidence="1">
    <location>
        <begin position="23"/>
        <end position="121"/>
    </location>
</feature>
<proteinExistence type="predicted"/>